<dbReference type="InterPro" id="IPR051762">
    <property type="entry name" value="UBF1"/>
</dbReference>
<feature type="domain" description="HMG box" evidence="6">
    <location>
        <begin position="233"/>
        <end position="306"/>
    </location>
</feature>
<evidence type="ECO:0000256" key="1">
    <source>
        <dbReference type="ARBA" id="ARBA00004123"/>
    </source>
</evidence>
<gene>
    <name evidence="7" type="ORF">ODALV1_LOCUS29924</name>
</gene>
<evidence type="ECO:0000256" key="4">
    <source>
        <dbReference type="PROSITE-ProRule" id="PRU00267"/>
    </source>
</evidence>
<dbReference type="PANTHER" id="PTHR46318">
    <property type="entry name" value="UPSTREAM BINDING TRANSCRIPTION FACTOR"/>
    <property type="match status" value="1"/>
</dbReference>
<dbReference type="EMBL" id="CAXLJM020000160">
    <property type="protein sequence ID" value="CAL8143816.1"/>
    <property type="molecule type" value="Genomic_DNA"/>
</dbReference>
<dbReference type="InterPro" id="IPR009071">
    <property type="entry name" value="HMG_box_dom"/>
</dbReference>
<dbReference type="Proteomes" id="UP001642540">
    <property type="component" value="Unassembled WGS sequence"/>
</dbReference>
<keyword evidence="2 4" id="KW-0238">DNA-binding</keyword>
<keyword evidence="3 4" id="KW-0539">Nucleus</keyword>
<proteinExistence type="predicted"/>
<organism evidence="7 8">
    <name type="scientific">Orchesella dallaii</name>
    <dbReference type="NCBI Taxonomy" id="48710"/>
    <lineage>
        <taxon>Eukaryota</taxon>
        <taxon>Metazoa</taxon>
        <taxon>Ecdysozoa</taxon>
        <taxon>Arthropoda</taxon>
        <taxon>Hexapoda</taxon>
        <taxon>Collembola</taxon>
        <taxon>Entomobryomorpha</taxon>
        <taxon>Entomobryoidea</taxon>
        <taxon>Orchesellidae</taxon>
        <taxon>Orchesellinae</taxon>
        <taxon>Orchesella</taxon>
    </lineage>
</organism>
<dbReference type="PANTHER" id="PTHR46318:SF3">
    <property type="entry name" value="UPSTREAM BINDING TRANSCRIPTION FACTOR"/>
    <property type="match status" value="1"/>
</dbReference>
<feature type="region of interest" description="Disordered" evidence="5">
    <location>
        <begin position="1"/>
        <end position="105"/>
    </location>
</feature>
<dbReference type="SMART" id="SM00355">
    <property type="entry name" value="ZnF_C2H2"/>
    <property type="match status" value="3"/>
</dbReference>
<feature type="compositionally biased region" description="Acidic residues" evidence="5">
    <location>
        <begin position="584"/>
        <end position="600"/>
    </location>
</feature>
<dbReference type="CDD" id="cd21999">
    <property type="entry name" value="HMG-box_UBF1_rpt2"/>
    <property type="match status" value="1"/>
</dbReference>
<feature type="domain" description="HMG box" evidence="6">
    <location>
        <begin position="349"/>
        <end position="417"/>
    </location>
</feature>
<sequence length="1361" mass="157650">MKTRTRGAKTVARGDEEPVVASPQEAEHEVNKRKLGKGISIESIKAETVSPSTSPKKKKRKKAGADTDDPPEETSSEWAVEPSSPEPGPSQQAVPSRKPQSKAVYDKANRVRAAKKPGYAVVKNVVTDLQGMKIVTSMSCDDLQEFLSRMESESPIDDTKRVPERENMIDWEKVSFSCYGPLQCKLAWLYLSNQTRKFRVVHELVSEIKMKLNMDYKKLMRKMIESSPDFPVKPYAMGAFQLYCKELWDKHKDKLQKTNGKAVNFFDFQKKCYETWGVLSDNDKKDYDERVKLIAAEYKRKTKEFYAQYPLFAPGMAKLNKDGQKEKPISLHRLRANQKIANEVYNDAPPLPLTPFKLFINSKLNRLDPPPSQDELPDLKKHYVGKWKAMSEKKKLRWVESCIRKCERYVDDVKEYKKSNPGYMLPINFQISKLISREEFKVWAFAHGNPPTPKQTTFDFYLQAFTSTDEAAGIEDPDELRKAAMKKFEELDWYTKEMYKMKFRMHKVEYKKELLEYFNNLPVILRRIALDCISKTNRKVLEEEIDKEPLVFDDEQPEPVGEIGIPEDDTEVSPKKKRKKTESDGGDGDTESQMEVDETVEDHSPNKKKKKKKKRKKQAEAEEDEQTVIDVEPVNNETELMEEQKQSSKSKKARNTLQQNTKDDINATSESEDESRDKTTVKRTVIQPKATKFFPGKTITPLIVRETIRGILDAKQHWGRAFSVYYFYAKYVSMEKAWNDMLAKHGIVETAGRIVETFNRLEINQKEVFLSQALDFHKRRYYGCKILTNEDLYVPNLTFFPNEPKAPPRDAVRLYLDEMEIKVQHNRDLKFVPWTKLDEKTQMYYLKKLHKITQEYVNQYEKFVKNMTPNDLVEYVVTKREQWEKDFNKKAKARKKQFEDSVQAAANDFVVPFSRATYAAELSDDGHEPDPLLHESAKPNKMRYRSFRYKKNPFSTISSRAYKECKNILVHKLCESDGTPDPDSDLPSSSDEEDFSLHCSVYRQKLSISKRRIERKVKEMAKYYYPLEDLYEDAILPRNRASALEDAKKKYLEKSNYILENELHLTRTNGRFSKPLAQAMKSMNVVSPNSRIKSVRKSLITLRSAKPTASQLECGYCDFKGATVEDLLNHRKSHKSEKNTFHCDRCKYSTTSCDAFKRHLWDHKWRFTFRCADCPIASVNKHYFNNHLKRLNHSPVPESKIELLKGRKKGPRSLRSQVLKAMRDNQISAIVPERIATTTKKKKKAVVKFTRKRKEPTGTTIESDTGKDADNSEIIVEATDYRPTFKLVTASPPKKKLVGDFASTSHRSSSLETTDFVTSDENVVRDLLDREQDISPEEADLFAAALHFTDEDILEAESSLK</sequence>
<feature type="compositionally biased region" description="Basic residues" evidence="5">
    <location>
        <begin position="606"/>
        <end position="617"/>
    </location>
</feature>
<feature type="DNA-binding region" description="HMG box" evidence="4">
    <location>
        <begin position="233"/>
        <end position="306"/>
    </location>
</feature>
<evidence type="ECO:0000256" key="3">
    <source>
        <dbReference type="ARBA" id="ARBA00023242"/>
    </source>
</evidence>
<evidence type="ECO:0000313" key="7">
    <source>
        <dbReference type="EMBL" id="CAL8143816.1"/>
    </source>
</evidence>
<name>A0ABP1S6B2_9HEXA</name>
<feature type="DNA-binding region" description="HMG box" evidence="4">
    <location>
        <begin position="349"/>
        <end position="417"/>
    </location>
</feature>
<dbReference type="PROSITE" id="PS50118">
    <property type="entry name" value="HMG_BOX_2"/>
    <property type="match status" value="2"/>
</dbReference>
<reference evidence="7 8" key="1">
    <citation type="submission" date="2024-08" db="EMBL/GenBank/DDBJ databases">
        <authorList>
            <person name="Cucini C."/>
            <person name="Frati F."/>
        </authorList>
    </citation>
    <scope>NUCLEOTIDE SEQUENCE [LARGE SCALE GENOMIC DNA]</scope>
</reference>
<evidence type="ECO:0000256" key="2">
    <source>
        <dbReference type="ARBA" id="ARBA00023125"/>
    </source>
</evidence>
<dbReference type="Gene3D" id="1.10.30.10">
    <property type="entry name" value="High mobility group box domain"/>
    <property type="match status" value="2"/>
</dbReference>
<feature type="region of interest" description="Disordered" evidence="5">
    <location>
        <begin position="550"/>
        <end position="682"/>
    </location>
</feature>
<comment type="subcellular location">
    <subcellularLocation>
        <location evidence="1">Nucleus</location>
    </subcellularLocation>
</comment>
<dbReference type="Pfam" id="PF09011">
    <property type="entry name" value="HMG_box_2"/>
    <property type="match status" value="1"/>
</dbReference>
<evidence type="ECO:0000259" key="6">
    <source>
        <dbReference type="PROSITE" id="PS50118"/>
    </source>
</evidence>
<keyword evidence="8" id="KW-1185">Reference proteome</keyword>
<evidence type="ECO:0000256" key="5">
    <source>
        <dbReference type="SAM" id="MobiDB-lite"/>
    </source>
</evidence>
<dbReference type="SMART" id="SM00398">
    <property type="entry name" value="HMG"/>
    <property type="match status" value="2"/>
</dbReference>
<dbReference type="SUPFAM" id="SSF47095">
    <property type="entry name" value="HMG-box"/>
    <property type="match status" value="2"/>
</dbReference>
<feature type="compositionally biased region" description="Acidic residues" evidence="5">
    <location>
        <begin position="66"/>
        <end position="75"/>
    </location>
</feature>
<evidence type="ECO:0000313" key="8">
    <source>
        <dbReference type="Proteomes" id="UP001642540"/>
    </source>
</evidence>
<protein>
    <recommendedName>
        <fullName evidence="6">HMG box domain-containing protein</fullName>
    </recommendedName>
</protein>
<accession>A0ABP1S6B2</accession>
<comment type="caution">
    <text evidence="7">The sequence shown here is derived from an EMBL/GenBank/DDBJ whole genome shotgun (WGS) entry which is preliminary data.</text>
</comment>
<dbReference type="InterPro" id="IPR013087">
    <property type="entry name" value="Znf_C2H2_type"/>
</dbReference>
<dbReference type="InterPro" id="IPR036910">
    <property type="entry name" value="HMG_box_dom_sf"/>
</dbReference>